<accession>L8HJS3</accession>
<feature type="compositionally biased region" description="Low complexity" evidence="1">
    <location>
        <begin position="1"/>
        <end position="25"/>
    </location>
</feature>
<evidence type="ECO:0000256" key="1">
    <source>
        <dbReference type="SAM" id="MobiDB-lite"/>
    </source>
</evidence>
<keyword evidence="3" id="KW-1185">Reference proteome</keyword>
<gene>
    <name evidence="2" type="ORF">ACA1_295450</name>
</gene>
<dbReference type="AlphaFoldDB" id="L8HJS3"/>
<dbReference type="EMBL" id="KB007805">
    <property type="protein sequence ID" value="ELR25460.1"/>
    <property type="molecule type" value="Genomic_DNA"/>
</dbReference>
<dbReference type="KEGG" id="acan:ACA1_295450"/>
<dbReference type="VEuPathDB" id="AmoebaDB:ACA1_295450"/>
<dbReference type="Proteomes" id="UP000011083">
    <property type="component" value="Unassembled WGS sequence"/>
</dbReference>
<sequence length="331" mass="36471">MSAGAVASSSSSAPASRQPAAATAAHYREVQLPDELASAVFPSSPAFMTDDERRAADQAERELYLDRLDRRLKGIARRREKDRRLASRLQFAGGGDAIGAMMAGKARSADQWAHVGLNRHWEEAEAEERMRDREREAGILAAFREEHAEAMKLASSSSSSASPLTAAADADDDVVPILRYWRYEEGTIGGGGGDEANDDDETGGHRVHHQTDETRDEGDDDDDEEDRAQQRVEGSVGNPLLWDDDGDDGGGREPGLTERRRKGTKKQQEEDGPWSAWLWSLFCFPAAVFDGSIFLFRATHLSLCLYGLLPAGHEHLPCASVFFLYFDFLNI</sequence>
<name>L8HJS3_ACACF</name>
<feature type="region of interest" description="Disordered" evidence="1">
    <location>
        <begin position="185"/>
        <end position="268"/>
    </location>
</feature>
<dbReference type="RefSeq" id="XP_004368215.1">
    <property type="nucleotide sequence ID" value="XM_004368158.1"/>
</dbReference>
<evidence type="ECO:0000313" key="2">
    <source>
        <dbReference type="EMBL" id="ELR25460.1"/>
    </source>
</evidence>
<reference evidence="2 3" key="1">
    <citation type="journal article" date="2013" name="Genome Biol.">
        <title>Genome of Acanthamoeba castellanii highlights extensive lateral gene transfer and early evolution of tyrosine kinase signaling.</title>
        <authorList>
            <person name="Clarke M."/>
            <person name="Lohan A.J."/>
            <person name="Liu B."/>
            <person name="Lagkouvardos I."/>
            <person name="Roy S."/>
            <person name="Zafar N."/>
            <person name="Bertelli C."/>
            <person name="Schilde C."/>
            <person name="Kianianmomeni A."/>
            <person name="Burglin T.R."/>
            <person name="Frech C."/>
            <person name="Turcotte B."/>
            <person name="Kopec K.O."/>
            <person name="Synnott J.M."/>
            <person name="Choo C."/>
            <person name="Paponov I."/>
            <person name="Finkler A."/>
            <person name="Soon Heng Tan C."/>
            <person name="Hutchins A.P."/>
            <person name="Weinmeier T."/>
            <person name="Rattei T."/>
            <person name="Chu J.S."/>
            <person name="Gimenez G."/>
            <person name="Irimia M."/>
            <person name="Rigden D.J."/>
            <person name="Fitzpatrick D.A."/>
            <person name="Lorenzo-Morales J."/>
            <person name="Bateman A."/>
            <person name="Chiu C.H."/>
            <person name="Tang P."/>
            <person name="Hegemann P."/>
            <person name="Fromm H."/>
            <person name="Raoult D."/>
            <person name="Greub G."/>
            <person name="Miranda-Saavedra D."/>
            <person name="Chen N."/>
            <person name="Nash P."/>
            <person name="Ginger M.L."/>
            <person name="Horn M."/>
            <person name="Schaap P."/>
            <person name="Caler L."/>
            <person name="Loftus B."/>
        </authorList>
    </citation>
    <scope>NUCLEOTIDE SEQUENCE [LARGE SCALE GENOMIC DNA]</scope>
    <source>
        <strain evidence="2 3">Neff</strain>
    </source>
</reference>
<feature type="compositionally biased region" description="Basic and acidic residues" evidence="1">
    <location>
        <begin position="249"/>
        <end position="258"/>
    </location>
</feature>
<feature type="region of interest" description="Disordered" evidence="1">
    <location>
        <begin position="1"/>
        <end position="27"/>
    </location>
</feature>
<organism evidence="2 3">
    <name type="scientific">Acanthamoeba castellanii (strain ATCC 30010 / Neff)</name>
    <dbReference type="NCBI Taxonomy" id="1257118"/>
    <lineage>
        <taxon>Eukaryota</taxon>
        <taxon>Amoebozoa</taxon>
        <taxon>Discosea</taxon>
        <taxon>Longamoebia</taxon>
        <taxon>Centramoebida</taxon>
        <taxon>Acanthamoebidae</taxon>
        <taxon>Acanthamoeba</taxon>
    </lineage>
</organism>
<dbReference type="GeneID" id="14926517"/>
<feature type="compositionally biased region" description="Acidic residues" evidence="1">
    <location>
        <begin position="214"/>
        <end position="226"/>
    </location>
</feature>
<protein>
    <submittedName>
        <fullName evidence="2">Uncharacterized protein</fullName>
    </submittedName>
</protein>
<proteinExistence type="predicted"/>
<evidence type="ECO:0000313" key="3">
    <source>
        <dbReference type="Proteomes" id="UP000011083"/>
    </source>
</evidence>